<organism evidence="2 3">
    <name type="scientific">Pendulispora rubella</name>
    <dbReference type="NCBI Taxonomy" id="2741070"/>
    <lineage>
        <taxon>Bacteria</taxon>
        <taxon>Pseudomonadati</taxon>
        <taxon>Myxococcota</taxon>
        <taxon>Myxococcia</taxon>
        <taxon>Myxococcales</taxon>
        <taxon>Sorangiineae</taxon>
        <taxon>Pendulisporaceae</taxon>
        <taxon>Pendulispora</taxon>
    </lineage>
</organism>
<proteinExistence type="predicted"/>
<dbReference type="RefSeq" id="WP_394833835.1">
    <property type="nucleotide sequence ID" value="NZ_CP089929.1"/>
</dbReference>
<keyword evidence="2" id="KW-0489">Methyltransferase</keyword>
<dbReference type="GO" id="GO:0032259">
    <property type="term" value="P:methylation"/>
    <property type="evidence" value="ECO:0007669"/>
    <property type="project" value="UniProtKB-KW"/>
</dbReference>
<dbReference type="GO" id="GO:0008168">
    <property type="term" value="F:methyltransferase activity"/>
    <property type="evidence" value="ECO:0007669"/>
    <property type="project" value="UniProtKB-KW"/>
</dbReference>
<gene>
    <name evidence="2" type="ORF">LVJ94_45750</name>
</gene>
<dbReference type="InterPro" id="IPR029063">
    <property type="entry name" value="SAM-dependent_MTases_sf"/>
</dbReference>
<dbReference type="SUPFAM" id="SSF53335">
    <property type="entry name" value="S-adenosyl-L-methionine-dependent methyltransferases"/>
    <property type="match status" value="1"/>
</dbReference>
<dbReference type="CDD" id="cd02440">
    <property type="entry name" value="AdoMet_MTases"/>
    <property type="match status" value="1"/>
</dbReference>
<evidence type="ECO:0000313" key="3">
    <source>
        <dbReference type="Proteomes" id="UP001374803"/>
    </source>
</evidence>
<reference evidence="2" key="1">
    <citation type="submission" date="2021-12" db="EMBL/GenBank/DDBJ databases">
        <title>Discovery of the Pendulisporaceae a myxobacterial family with distinct sporulation behavior and unique specialized metabolism.</title>
        <authorList>
            <person name="Garcia R."/>
            <person name="Popoff A."/>
            <person name="Bader C.D."/>
            <person name="Loehr J."/>
            <person name="Walesch S."/>
            <person name="Walt C."/>
            <person name="Boldt J."/>
            <person name="Bunk B."/>
            <person name="Haeckl F.J.F.P.J."/>
            <person name="Gunesch A.P."/>
            <person name="Birkelbach J."/>
            <person name="Nuebel U."/>
            <person name="Pietschmann T."/>
            <person name="Bach T."/>
            <person name="Mueller R."/>
        </authorList>
    </citation>
    <scope>NUCLEOTIDE SEQUENCE</scope>
    <source>
        <strain evidence="2">MSr11367</strain>
    </source>
</reference>
<accession>A0ABZ2L2J1</accession>
<dbReference type="EMBL" id="CP089983">
    <property type="protein sequence ID" value="WXB04198.1"/>
    <property type="molecule type" value="Genomic_DNA"/>
</dbReference>
<evidence type="ECO:0000313" key="2">
    <source>
        <dbReference type="EMBL" id="WXB04198.1"/>
    </source>
</evidence>
<evidence type="ECO:0000259" key="1">
    <source>
        <dbReference type="Pfam" id="PF08241"/>
    </source>
</evidence>
<keyword evidence="3" id="KW-1185">Reference proteome</keyword>
<name>A0ABZ2L2J1_9BACT</name>
<protein>
    <submittedName>
        <fullName evidence="2">Methyltransferase domain-containing protein</fullName>
    </submittedName>
</protein>
<dbReference type="PANTHER" id="PTHR43591:SF110">
    <property type="entry name" value="RHODANESE DOMAIN-CONTAINING PROTEIN"/>
    <property type="match status" value="1"/>
</dbReference>
<dbReference type="Pfam" id="PF08241">
    <property type="entry name" value="Methyltransf_11"/>
    <property type="match status" value="1"/>
</dbReference>
<sequence>MRLSNLPIFRWHTAQIHVPRVERLSRAITELSPRGARAMLDVGCGDGTLARDVAQRLGVEELVGVDVKVRDEVAIDVKPYDGRVLPFDDASFDLVTIADVLHHAESPEAVVGEAMRVLRPGGALIIKDHFRFGPVSNATLLAMDIVGNYAAGVLVRGKYLSPTEWVTLIAKAQGRIDDLVWPFEVHSLPWRIVTRSEYQFLMRVRPAT</sequence>
<dbReference type="InterPro" id="IPR013216">
    <property type="entry name" value="Methyltransf_11"/>
</dbReference>
<dbReference type="Gene3D" id="3.40.50.150">
    <property type="entry name" value="Vaccinia Virus protein VP39"/>
    <property type="match status" value="1"/>
</dbReference>
<dbReference type="Proteomes" id="UP001374803">
    <property type="component" value="Chromosome"/>
</dbReference>
<dbReference type="PANTHER" id="PTHR43591">
    <property type="entry name" value="METHYLTRANSFERASE"/>
    <property type="match status" value="1"/>
</dbReference>
<keyword evidence="2" id="KW-0808">Transferase</keyword>
<feature type="domain" description="Methyltransferase type 11" evidence="1">
    <location>
        <begin position="40"/>
        <end position="126"/>
    </location>
</feature>